<name>A0A4U5PBZ1_STECR</name>
<feature type="region of interest" description="Disordered" evidence="1">
    <location>
        <begin position="85"/>
        <end position="132"/>
    </location>
</feature>
<sequence>MLAWLIGCALVCRAKDFPTCCALKRRQIVPPGSESFDLGAMDQTLYPYNGGSTFFLLNSRNTYSRRTLSRSQCFLSIAQNDNKEPLRTSEFGTHTSRNQFSNESSPSVDGGRQSPRRPSIAIGTCDQRRSLQ</sequence>
<reference evidence="2 3" key="2">
    <citation type="journal article" date="2019" name="G3 (Bethesda)">
        <title>Hybrid Assembly of the Genome of the Entomopathogenic Nematode Steinernema carpocapsae Identifies the X-Chromosome.</title>
        <authorList>
            <person name="Serra L."/>
            <person name="Macchietto M."/>
            <person name="Macias-Munoz A."/>
            <person name="McGill C.J."/>
            <person name="Rodriguez I.M."/>
            <person name="Rodriguez B."/>
            <person name="Murad R."/>
            <person name="Mortazavi A."/>
        </authorList>
    </citation>
    <scope>NUCLEOTIDE SEQUENCE [LARGE SCALE GENOMIC DNA]</scope>
    <source>
        <strain evidence="2 3">ALL</strain>
    </source>
</reference>
<accession>A0A4U5PBZ1</accession>
<reference evidence="2 3" key="1">
    <citation type="journal article" date="2015" name="Genome Biol.">
        <title>Comparative genomics of Steinernema reveals deeply conserved gene regulatory networks.</title>
        <authorList>
            <person name="Dillman A.R."/>
            <person name="Macchietto M."/>
            <person name="Porter C.F."/>
            <person name="Rogers A."/>
            <person name="Williams B."/>
            <person name="Antoshechkin I."/>
            <person name="Lee M.M."/>
            <person name="Goodwin Z."/>
            <person name="Lu X."/>
            <person name="Lewis E.E."/>
            <person name="Goodrich-Blair H."/>
            <person name="Stock S.P."/>
            <person name="Adams B.J."/>
            <person name="Sternberg P.W."/>
            <person name="Mortazavi A."/>
        </authorList>
    </citation>
    <scope>NUCLEOTIDE SEQUENCE [LARGE SCALE GENOMIC DNA]</scope>
    <source>
        <strain evidence="2 3">ALL</strain>
    </source>
</reference>
<gene>
    <name evidence="2" type="ORF">L596_008094</name>
</gene>
<evidence type="ECO:0000313" key="3">
    <source>
        <dbReference type="Proteomes" id="UP000298663"/>
    </source>
</evidence>
<dbReference type="EMBL" id="AZBU02000002">
    <property type="protein sequence ID" value="TKR93683.1"/>
    <property type="molecule type" value="Genomic_DNA"/>
</dbReference>
<feature type="compositionally biased region" description="Polar residues" evidence="1">
    <location>
        <begin position="90"/>
        <end position="107"/>
    </location>
</feature>
<dbReference type="Proteomes" id="UP000298663">
    <property type="component" value="Unassembled WGS sequence"/>
</dbReference>
<keyword evidence="3" id="KW-1185">Reference proteome</keyword>
<evidence type="ECO:0000313" key="2">
    <source>
        <dbReference type="EMBL" id="TKR93683.1"/>
    </source>
</evidence>
<evidence type="ECO:0000256" key="1">
    <source>
        <dbReference type="SAM" id="MobiDB-lite"/>
    </source>
</evidence>
<organism evidence="2 3">
    <name type="scientific">Steinernema carpocapsae</name>
    <name type="common">Entomopathogenic nematode</name>
    <dbReference type="NCBI Taxonomy" id="34508"/>
    <lineage>
        <taxon>Eukaryota</taxon>
        <taxon>Metazoa</taxon>
        <taxon>Ecdysozoa</taxon>
        <taxon>Nematoda</taxon>
        <taxon>Chromadorea</taxon>
        <taxon>Rhabditida</taxon>
        <taxon>Tylenchina</taxon>
        <taxon>Panagrolaimomorpha</taxon>
        <taxon>Strongyloidoidea</taxon>
        <taxon>Steinernematidae</taxon>
        <taxon>Steinernema</taxon>
    </lineage>
</organism>
<proteinExistence type="predicted"/>
<comment type="caution">
    <text evidence="2">The sequence shown here is derived from an EMBL/GenBank/DDBJ whole genome shotgun (WGS) entry which is preliminary data.</text>
</comment>
<protein>
    <submittedName>
        <fullName evidence="2">Uncharacterized protein</fullName>
    </submittedName>
</protein>
<dbReference type="AlphaFoldDB" id="A0A4U5PBZ1"/>